<dbReference type="NCBIfam" id="NF041597">
    <property type="entry name" value="T3SS_coreg_PtrC"/>
    <property type="match status" value="1"/>
</dbReference>
<dbReference type="EMBL" id="JAOEET010000012">
    <property type="protein sequence ID" value="MDH0566945.1"/>
    <property type="molecule type" value="Genomic_DNA"/>
</dbReference>
<reference evidence="4 5" key="1">
    <citation type="submission" date="2018-06" db="EMBL/GenBank/DDBJ databases">
        <authorList>
            <consortium name="Pathogen Informatics"/>
            <person name="Doyle S."/>
        </authorList>
    </citation>
    <scope>NUCLEOTIDE SEQUENCE [LARGE SCALE GENOMIC DNA]</scope>
    <source>
        <strain evidence="4 5">NCTC10860</strain>
    </source>
</reference>
<reference evidence="1" key="3">
    <citation type="submission" date="2022-09" db="EMBL/GenBank/DDBJ databases">
        <title>Intensive care unit water sources are persistently colonized with multi-drug resistant bacteria and are the site of extensive horizontal gene transfer of antibiotic resistance genes.</title>
        <authorList>
            <person name="Diorio-Toth L."/>
        </authorList>
    </citation>
    <scope>NUCLEOTIDE SEQUENCE</scope>
    <source>
        <strain evidence="2">GD03704</strain>
        <strain evidence="1">GD04000</strain>
    </source>
</reference>
<evidence type="ECO:0000313" key="3">
    <source>
        <dbReference type="EMBL" id="RRW38131.1"/>
    </source>
</evidence>
<dbReference type="Proteomes" id="UP000254084">
    <property type="component" value="Unassembled WGS sequence"/>
</dbReference>
<organism evidence="3 6">
    <name type="scientific">Ectopseudomonas oleovorans</name>
    <name type="common">Pseudomonas oleovorans</name>
    <dbReference type="NCBI Taxonomy" id="301"/>
    <lineage>
        <taxon>Bacteria</taxon>
        <taxon>Pseudomonadati</taxon>
        <taxon>Pseudomonadota</taxon>
        <taxon>Gammaproteobacteria</taxon>
        <taxon>Pseudomonadales</taxon>
        <taxon>Pseudomonadaceae</taxon>
        <taxon>Ectopseudomonas</taxon>
    </lineage>
</organism>
<dbReference type="InterPro" id="IPR048081">
    <property type="entry name" value="T3SS_coreg_PtrC-like"/>
</dbReference>
<evidence type="ECO:0000313" key="5">
    <source>
        <dbReference type="Proteomes" id="UP000254084"/>
    </source>
</evidence>
<dbReference type="Proteomes" id="UP001159292">
    <property type="component" value="Unassembled WGS sequence"/>
</dbReference>
<evidence type="ECO:0000313" key="4">
    <source>
        <dbReference type="EMBL" id="SUD60350.1"/>
    </source>
</evidence>
<protein>
    <submittedName>
        <fullName evidence="3">Uncharacterized protein</fullName>
    </submittedName>
</protein>
<dbReference type="EMBL" id="RHRS01000009">
    <property type="protein sequence ID" value="RRW38131.1"/>
    <property type="molecule type" value="Genomic_DNA"/>
</dbReference>
<dbReference type="Proteomes" id="UP000272833">
    <property type="component" value="Unassembled WGS sequence"/>
</dbReference>
<gene>
    <name evidence="3" type="ORF">EGJ44_05420</name>
    <name evidence="2" type="ORF">N5J11_18860</name>
    <name evidence="1" type="ORF">N7671_06705</name>
    <name evidence="4" type="ORF">NCTC10860_02689</name>
</gene>
<dbReference type="GeneID" id="83641327"/>
<dbReference type="EMBL" id="UGUW01000004">
    <property type="protein sequence ID" value="SUD60350.1"/>
    <property type="molecule type" value="Genomic_DNA"/>
</dbReference>
<sequence length="66" mass="7348">MHSQLSLDAYGVTYAHLQDGSLQFETEAALQLDDGSMLTLRMPTRHSEMLAIHEAVCIRQGWCQAA</sequence>
<dbReference type="EMBL" id="JAOCJE010000001">
    <property type="protein sequence ID" value="MDH1341217.1"/>
    <property type="molecule type" value="Genomic_DNA"/>
</dbReference>
<evidence type="ECO:0000313" key="2">
    <source>
        <dbReference type="EMBL" id="MDH1341217.1"/>
    </source>
</evidence>
<reference evidence="3 6" key="2">
    <citation type="submission" date="2018-10" db="EMBL/GenBank/DDBJ databases">
        <title>Transmission dynamics of multidrug resistant bacteria on intensive care unit surfaces.</title>
        <authorList>
            <person name="D'Souza A.W."/>
            <person name="Potter R.F."/>
            <person name="Wallace M."/>
            <person name="Shupe A."/>
            <person name="Patel S."/>
            <person name="Sun S."/>
            <person name="Gul D."/>
            <person name="Kwon J.H."/>
            <person name="Andleeb S."/>
            <person name="Burnham C.-A.D."/>
            <person name="Dantas G."/>
        </authorList>
    </citation>
    <scope>NUCLEOTIDE SEQUENCE [LARGE SCALE GENOMIC DNA]</scope>
    <source>
        <strain evidence="3 6">PO_271</strain>
    </source>
</reference>
<dbReference type="RefSeq" id="WP_003461392.1">
    <property type="nucleotide sequence ID" value="NZ_CAJQNA010000209.1"/>
</dbReference>
<evidence type="ECO:0000313" key="6">
    <source>
        <dbReference type="Proteomes" id="UP000272833"/>
    </source>
</evidence>
<evidence type="ECO:0000313" key="1">
    <source>
        <dbReference type="EMBL" id="MDH0566945.1"/>
    </source>
</evidence>
<accession>A0A061CXZ8</accession>
<accession>A0A3R8W3P4</accession>
<dbReference type="AlphaFoldDB" id="A0A061CXZ8"/>
<dbReference type="Proteomes" id="UP001161697">
    <property type="component" value="Unassembled WGS sequence"/>
</dbReference>
<proteinExistence type="predicted"/>
<name>A0A061CXZ8_ECTOL</name>